<gene>
    <name evidence="3" type="ORF">SAMN05421819_4448</name>
</gene>
<dbReference type="Proteomes" id="UP000236728">
    <property type="component" value="Unassembled WGS sequence"/>
</dbReference>
<organism evidence="3 4">
    <name type="scientific">Bryocella elongata</name>
    <dbReference type="NCBI Taxonomy" id="863522"/>
    <lineage>
        <taxon>Bacteria</taxon>
        <taxon>Pseudomonadati</taxon>
        <taxon>Acidobacteriota</taxon>
        <taxon>Terriglobia</taxon>
        <taxon>Terriglobales</taxon>
        <taxon>Acidobacteriaceae</taxon>
        <taxon>Bryocella</taxon>
    </lineage>
</organism>
<evidence type="ECO:0000256" key="1">
    <source>
        <dbReference type="SAM" id="MobiDB-lite"/>
    </source>
</evidence>
<keyword evidence="4" id="KW-1185">Reference proteome</keyword>
<sequence length="296" mass="32664">MTEFRNQFEQEWDEKRPTACTLCEAMLPDAVDGTLSPAEQRIFDQHVASCVECSQELEEAQRGAAWLSMLKSQTPEPPENLLAKILAGTTGTQPMPAPEAVPVWAQPAPQREPSRGSSWSSRLSALRSRVGDLFRIDNAAMSFQPRLAMTAAMAFFSIALTLNLTGFRLRDVRAENFTPGGIRRSVSDISASAARSFQNLRVVYQVEARVNELRDDLPTSGNRDGQPGSDRPTFEAQPQTVQPRQDENKNQPAPNESRPGDNGSQKDDSRPHGRSELILPEPQKTGRNEVATHKAA</sequence>
<dbReference type="AlphaFoldDB" id="A0A1H6CCL5"/>
<keyword evidence="3" id="KW-0479">Metal-binding</keyword>
<protein>
    <submittedName>
        <fullName evidence="3">Putative zinc-finger</fullName>
    </submittedName>
</protein>
<dbReference type="EMBL" id="FNVA01000009">
    <property type="protein sequence ID" value="SEG70583.1"/>
    <property type="molecule type" value="Genomic_DNA"/>
</dbReference>
<feature type="domain" description="Putative zinc-finger" evidence="2">
    <location>
        <begin position="20"/>
        <end position="53"/>
    </location>
</feature>
<dbReference type="Gene3D" id="1.10.10.1320">
    <property type="entry name" value="Anti-sigma factor, zinc-finger domain"/>
    <property type="match status" value="1"/>
</dbReference>
<dbReference type="InterPro" id="IPR027383">
    <property type="entry name" value="Znf_put"/>
</dbReference>
<feature type="compositionally biased region" description="Basic and acidic residues" evidence="1">
    <location>
        <begin position="284"/>
        <end position="296"/>
    </location>
</feature>
<dbReference type="RefSeq" id="WP_103935270.1">
    <property type="nucleotide sequence ID" value="NZ_FNVA01000009.1"/>
</dbReference>
<name>A0A1H6CCL5_9BACT</name>
<evidence type="ECO:0000259" key="2">
    <source>
        <dbReference type="Pfam" id="PF13490"/>
    </source>
</evidence>
<accession>A0A1H6CCL5</accession>
<proteinExistence type="predicted"/>
<dbReference type="GO" id="GO:0008270">
    <property type="term" value="F:zinc ion binding"/>
    <property type="evidence" value="ECO:0007669"/>
    <property type="project" value="UniProtKB-KW"/>
</dbReference>
<dbReference type="InterPro" id="IPR041916">
    <property type="entry name" value="Anti_sigma_zinc_sf"/>
</dbReference>
<feature type="region of interest" description="Disordered" evidence="1">
    <location>
        <begin position="214"/>
        <end position="296"/>
    </location>
</feature>
<dbReference type="Pfam" id="PF13490">
    <property type="entry name" value="zf-HC2"/>
    <property type="match status" value="1"/>
</dbReference>
<feature type="compositionally biased region" description="Basic and acidic residues" evidence="1">
    <location>
        <begin position="264"/>
        <end position="275"/>
    </location>
</feature>
<reference evidence="3 4" key="1">
    <citation type="submission" date="2016-10" db="EMBL/GenBank/DDBJ databases">
        <authorList>
            <person name="de Groot N.N."/>
        </authorList>
    </citation>
    <scope>NUCLEOTIDE SEQUENCE [LARGE SCALE GENOMIC DNA]</scope>
    <source>
        <strain evidence="3 4">DSM 22489</strain>
    </source>
</reference>
<dbReference type="OrthoDB" id="115182at2"/>
<evidence type="ECO:0000313" key="4">
    <source>
        <dbReference type="Proteomes" id="UP000236728"/>
    </source>
</evidence>
<keyword evidence="3" id="KW-0862">Zinc</keyword>
<evidence type="ECO:0000313" key="3">
    <source>
        <dbReference type="EMBL" id="SEG70583.1"/>
    </source>
</evidence>
<keyword evidence="3" id="KW-0863">Zinc-finger</keyword>